<gene>
    <name evidence="2" type="ORF">NIES2135_55530</name>
</gene>
<dbReference type="Pfam" id="PF04773">
    <property type="entry name" value="FecR"/>
    <property type="match status" value="1"/>
</dbReference>
<dbReference type="Gene3D" id="2.60.120.1440">
    <property type="match status" value="1"/>
</dbReference>
<sequence length="289" mass="31399">MKNFQDLTFAQKSAKISVLLLCGIGVLTGIKVVQARDVTVRVNRWLSLQQLKGQVTYWQNTGSRPARSGDRLQVVGDGASTGKKSSAVLQIDLGIGQVNLSENTRVNVRQLEATSNGGRVTRLNVTTGRVQVQVRPFTNPESQLEIETPAGVAGVRGTEFGVNVQQNGKMSIATGAGSVESSAQGKSVFVNAGFQNFTIPGEPPSDPVPLRNDTTLKYEFVKSFKNGVRRLRLDGQVDAVNTVLVNDIEQNTDRNGKFRVELDAISFPQVRVTVLTPLGLRRDYALAFQ</sequence>
<keyword evidence="3" id="KW-1185">Reference proteome</keyword>
<name>A0A1Z4JPP1_LEPBY</name>
<evidence type="ECO:0000259" key="1">
    <source>
        <dbReference type="Pfam" id="PF04773"/>
    </source>
</evidence>
<dbReference type="AlphaFoldDB" id="A0A1Z4JPP1"/>
<reference evidence="2 3" key="1">
    <citation type="submission" date="2017-06" db="EMBL/GenBank/DDBJ databases">
        <title>Genome sequencing of cyanobaciteial culture collection at National Institute for Environmental Studies (NIES).</title>
        <authorList>
            <person name="Hirose Y."/>
            <person name="Shimura Y."/>
            <person name="Fujisawa T."/>
            <person name="Nakamura Y."/>
            <person name="Kawachi M."/>
        </authorList>
    </citation>
    <scope>NUCLEOTIDE SEQUENCE [LARGE SCALE GENOMIC DNA]</scope>
    <source>
        <strain evidence="2 3">NIES-2135</strain>
    </source>
</reference>
<dbReference type="PANTHER" id="PTHR38731:SF1">
    <property type="entry name" value="FECR PROTEIN DOMAIN-CONTAINING PROTEIN"/>
    <property type="match status" value="1"/>
</dbReference>
<evidence type="ECO:0000313" key="2">
    <source>
        <dbReference type="EMBL" id="BAY58680.1"/>
    </source>
</evidence>
<dbReference type="EMBL" id="AP018203">
    <property type="protein sequence ID" value="BAY58680.1"/>
    <property type="molecule type" value="Genomic_DNA"/>
</dbReference>
<organism evidence="2 3">
    <name type="scientific">Leptolyngbya boryana NIES-2135</name>
    <dbReference type="NCBI Taxonomy" id="1973484"/>
    <lineage>
        <taxon>Bacteria</taxon>
        <taxon>Bacillati</taxon>
        <taxon>Cyanobacteriota</taxon>
        <taxon>Cyanophyceae</taxon>
        <taxon>Leptolyngbyales</taxon>
        <taxon>Leptolyngbyaceae</taxon>
        <taxon>Leptolyngbya group</taxon>
        <taxon>Leptolyngbya</taxon>
    </lineage>
</organism>
<dbReference type="InterPro" id="IPR006860">
    <property type="entry name" value="FecR"/>
</dbReference>
<feature type="domain" description="FecR protein" evidence="1">
    <location>
        <begin position="80"/>
        <end position="180"/>
    </location>
</feature>
<proteinExistence type="predicted"/>
<evidence type="ECO:0000313" key="3">
    <source>
        <dbReference type="Proteomes" id="UP000217895"/>
    </source>
</evidence>
<accession>A0A1Z4JPP1</accession>
<dbReference type="PANTHER" id="PTHR38731">
    <property type="entry name" value="LIPL45-RELATED LIPOPROTEIN-RELATED"/>
    <property type="match status" value="1"/>
</dbReference>
<protein>
    <recommendedName>
        <fullName evidence="1">FecR protein domain-containing protein</fullName>
    </recommendedName>
</protein>
<dbReference type="Proteomes" id="UP000217895">
    <property type="component" value="Chromosome"/>
</dbReference>